<dbReference type="InParanoid" id="A3LTQ8"/>
<dbReference type="GO" id="GO:0034599">
    <property type="term" value="P:cellular response to oxidative stress"/>
    <property type="evidence" value="ECO:0007669"/>
    <property type="project" value="UniProtKB-ARBA"/>
</dbReference>
<accession>A3LTQ8</accession>
<dbReference type="OMA" id="SMDEIHG"/>
<dbReference type="AlphaFoldDB" id="A3LTQ8"/>
<dbReference type="NCBIfam" id="NF002999">
    <property type="entry name" value="PRK03767.1"/>
    <property type="match status" value="1"/>
</dbReference>
<dbReference type="PROSITE" id="PS50902">
    <property type="entry name" value="FLAVODOXIN_LIKE"/>
    <property type="match status" value="1"/>
</dbReference>
<evidence type="ECO:0000256" key="3">
    <source>
        <dbReference type="ARBA" id="ARBA00023026"/>
    </source>
</evidence>
<dbReference type="NCBIfam" id="TIGR01755">
    <property type="entry name" value="flav_wrbA"/>
    <property type="match status" value="1"/>
</dbReference>
<protein>
    <submittedName>
        <fullName evidence="6">NADH:quinone oxidoreductase</fullName>
    </submittedName>
</protein>
<dbReference type="InterPro" id="IPR008254">
    <property type="entry name" value="Flavodoxin/NO_synth"/>
</dbReference>
<dbReference type="KEGG" id="pic:PICST_31495"/>
<evidence type="ECO:0000256" key="1">
    <source>
        <dbReference type="ARBA" id="ARBA00004202"/>
    </source>
</evidence>
<dbReference type="eggNOG" id="KOG3135">
    <property type="taxonomic scope" value="Eukaryota"/>
</dbReference>
<dbReference type="STRING" id="322104.A3LTQ8"/>
<dbReference type="FunFam" id="3.40.50.360:FF:000001">
    <property type="entry name" value="NAD(P)H dehydrogenase (Quinone) FQR1-like"/>
    <property type="match status" value="1"/>
</dbReference>
<dbReference type="EMBL" id="CP000498">
    <property type="protein sequence ID" value="ABN66456.1"/>
    <property type="molecule type" value="Genomic_DNA"/>
</dbReference>
<dbReference type="Proteomes" id="UP000002258">
    <property type="component" value="Chromosome 4"/>
</dbReference>
<dbReference type="InterPro" id="IPR010089">
    <property type="entry name" value="Flavoprotein_WrbA-like"/>
</dbReference>
<dbReference type="PANTHER" id="PTHR30546">
    <property type="entry name" value="FLAVODOXIN-RELATED PROTEIN WRBA-RELATED"/>
    <property type="match status" value="1"/>
</dbReference>
<evidence type="ECO:0000256" key="4">
    <source>
        <dbReference type="ARBA" id="ARBA00053955"/>
    </source>
</evidence>
<comment type="similarity">
    <text evidence="2">Belongs to the WrbA family.</text>
</comment>
<dbReference type="PANTHER" id="PTHR30546:SF23">
    <property type="entry name" value="FLAVOPROTEIN-LIKE PROTEIN YCP4-RELATED"/>
    <property type="match status" value="1"/>
</dbReference>
<reference evidence="6 7" key="1">
    <citation type="journal article" date="2007" name="Nat. Biotechnol.">
        <title>Genome sequence of the lignocellulose-bioconverting and xylose-fermenting yeast Pichia stipitis.</title>
        <authorList>
            <person name="Jeffries T.W."/>
            <person name="Grigoriev I.V."/>
            <person name="Grimwood J."/>
            <person name="Laplaza J.M."/>
            <person name="Aerts A."/>
            <person name="Salamov A."/>
            <person name="Schmutz J."/>
            <person name="Lindquist E."/>
            <person name="Dehal P."/>
            <person name="Shapiro H."/>
            <person name="Jin Y.S."/>
            <person name="Passoth V."/>
            <person name="Richardson P.M."/>
        </authorList>
    </citation>
    <scope>NUCLEOTIDE SEQUENCE [LARGE SCALE GENOMIC DNA]</scope>
    <source>
        <strain evidence="7">ATCC 58785 / CBS 6054 / NBRC 10063 / NRRL Y-11545</strain>
    </source>
</reference>
<dbReference type="SUPFAM" id="SSF52218">
    <property type="entry name" value="Flavoproteins"/>
    <property type="match status" value="1"/>
</dbReference>
<dbReference type="OrthoDB" id="504689at2759"/>
<dbReference type="InterPro" id="IPR005025">
    <property type="entry name" value="FMN_Rdtase-like_dom"/>
</dbReference>
<dbReference type="GO" id="GO:0005886">
    <property type="term" value="C:plasma membrane"/>
    <property type="evidence" value="ECO:0007669"/>
    <property type="project" value="UniProtKB-SubCell"/>
</dbReference>
<dbReference type="InterPro" id="IPR029039">
    <property type="entry name" value="Flavoprotein-like_sf"/>
</dbReference>
<dbReference type="GeneID" id="4838663"/>
<evidence type="ECO:0000256" key="2">
    <source>
        <dbReference type="ARBA" id="ARBA00006961"/>
    </source>
</evidence>
<gene>
    <name evidence="6" type="ORF">PICST_31495</name>
</gene>
<dbReference type="Gene3D" id="3.40.50.360">
    <property type="match status" value="1"/>
</dbReference>
<evidence type="ECO:0000313" key="6">
    <source>
        <dbReference type="EMBL" id="ABN66456.1"/>
    </source>
</evidence>
<evidence type="ECO:0000259" key="5">
    <source>
        <dbReference type="PROSITE" id="PS50902"/>
    </source>
</evidence>
<evidence type="ECO:0000313" key="7">
    <source>
        <dbReference type="Proteomes" id="UP000002258"/>
    </source>
</evidence>
<organism evidence="6 7">
    <name type="scientific">Scheffersomyces stipitis (strain ATCC 58785 / CBS 6054 / NBRC 10063 / NRRL Y-11545)</name>
    <name type="common">Yeast</name>
    <name type="synonym">Pichia stipitis</name>
    <dbReference type="NCBI Taxonomy" id="322104"/>
    <lineage>
        <taxon>Eukaryota</taxon>
        <taxon>Fungi</taxon>
        <taxon>Dikarya</taxon>
        <taxon>Ascomycota</taxon>
        <taxon>Saccharomycotina</taxon>
        <taxon>Pichiomycetes</taxon>
        <taxon>Debaryomycetaceae</taxon>
        <taxon>Scheffersomyces</taxon>
    </lineage>
</organism>
<name>A3LTQ8_PICST</name>
<dbReference type="GO" id="GO:0003955">
    <property type="term" value="F:NAD(P)H dehydrogenase (quinone) activity"/>
    <property type="evidence" value="ECO:0007669"/>
    <property type="project" value="InterPro"/>
</dbReference>
<comment type="function">
    <text evidence="4">Flavodoxin-like protein (FLP) that plays a role in cell wall integrity, oxidative stress protection and virulence. FLPs act as NAD(P)H quinone oxidoreductases. Reduces ubiquinone (coenzyme Q), enabling it to serve as an antioxidant in the membrane.</text>
</comment>
<dbReference type="RefSeq" id="XP_001384485.1">
    <property type="nucleotide sequence ID" value="XM_001384448.1"/>
</dbReference>
<feature type="domain" description="Flavodoxin-like" evidence="5">
    <location>
        <begin position="7"/>
        <end position="193"/>
    </location>
</feature>
<proteinExistence type="inferred from homology"/>
<keyword evidence="7" id="KW-1185">Reference proteome</keyword>
<sequence length="201" mass="21420">MAKTPKVAIIYYSLYHHISTLADSIKVGVESAGAQADLFQVPETLAPEVLLKLNAPPAREVPIATIETLKEYDAYLFGIPTRFGTFPVQWKSFWDATGGIWAAGALRGKFAGVFVATATPGGGQEETVINSLSTLTHHGIVFVPFGYGHPGLNSFAEIRGGSAWGAGTFADADGSRSVSELEKDIAKTQGHDFVTTITKFS</sequence>
<keyword evidence="3" id="KW-0843">Virulence</keyword>
<dbReference type="Pfam" id="PF03358">
    <property type="entry name" value="FMN_red"/>
    <property type="match status" value="1"/>
</dbReference>
<comment type="subcellular location">
    <subcellularLocation>
        <location evidence="1">Cell membrane</location>
        <topology evidence="1">Peripheral membrane protein</topology>
    </subcellularLocation>
</comment>
<dbReference type="HOGENOM" id="CLU_051402_0_1_1"/>
<dbReference type="GO" id="GO:0010181">
    <property type="term" value="F:FMN binding"/>
    <property type="evidence" value="ECO:0007669"/>
    <property type="project" value="InterPro"/>
</dbReference>